<dbReference type="PANTHER" id="PTHR21485">
    <property type="entry name" value="HAD SUPERFAMILY MEMBERS CMAS AND KDSC"/>
    <property type="match status" value="1"/>
</dbReference>
<organism evidence="1">
    <name type="scientific">marine metagenome</name>
    <dbReference type="NCBI Taxonomy" id="408172"/>
    <lineage>
        <taxon>unclassified sequences</taxon>
        <taxon>metagenomes</taxon>
        <taxon>ecological metagenomes</taxon>
    </lineage>
</organism>
<sequence length="164" mass="18379">MMKPICIIAARGGSKGVPNKNIRLLGKKPLIAHTIESAIKSKLFSSVIVSTENKKITNIAKKYGATVPFYRPKKLATDNASMDDVLLDVIKKLKLLEYEFEVIVNRDCTTPLIQNSDMKASINLLDRKKCDAVVAGYSTHLNPYFNMMEKNANGYLRFSKKPKK</sequence>
<dbReference type="InterPro" id="IPR003329">
    <property type="entry name" value="Cytidylyl_trans"/>
</dbReference>
<proteinExistence type="predicted"/>
<protein>
    <submittedName>
        <fullName evidence="1">Uncharacterized protein</fullName>
    </submittedName>
</protein>
<dbReference type="Pfam" id="PF02348">
    <property type="entry name" value="CTP_transf_3"/>
    <property type="match status" value="1"/>
</dbReference>
<dbReference type="SUPFAM" id="SSF53448">
    <property type="entry name" value="Nucleotide-diphospho-sugar transferases"/>
    <property type="match status" value="1"/>
</dbReference>
<gene>
    <name evidence="1" type="ORF">METZ01_LOCUS407945</name>
</gene>
<feature type="non-terminal residue" evidence="1">
    <location>
        <position position="164"/>
    </location>
</feature>
<dbReference type="Gene3D" id="3.90.550.10">
    <property type="entry name" value="Spore Coat Polysaccharide Biosynthesis Protein SpsA, Chain A"/>
    <property type="match status" value="1"/>
</dbReference>
<dbReference type="AlphaFoldDB" id="A0A382WAB2"/>
<accession>A0A382WAB2</accession>
<dbReference type="PANTHER" id="PTHR21485:SF6">
    <property type="entry name" value="N-ACYLNEURAMINATE CYTIDYLYLTRANSFERASE-RELATED"/>
    <property type="match status" value="1"/>
</dbReference>
<dbReference type="InterPro" id="IPR029044">
    <property type="entry name" value="Nucleotide-diphossugar_trans"/>
</dbReference>
<evidence type="ECO:0000313" key="1">
    <source>
        <dbReference type="EMBL" id="SVD55091.1"/>
    </source>
</evidence>
<dbReference type="CDD" id="cd02513">
    <property type="entry name" value="CMP-NeuAc_Synthase"/>
    <property type="match status" value="1"/>
</dbReference>
<dbReference type="GO" id="GO:0008781">
    <property type="term" value="F:N-acylneuraminate cytidylyltransferase activity"/>
    <property type="evidence" value="ECO:0007669"/>
    <property type="project" value="TreeGrafter"/>
</dbReference>
<name>A0A382WAB2_9ZZZZ</name>
<dbReference type="EMBL" id="UINC01157867">
    <property type="protein sequence ID" value="SVD55091.1"/>
    <property type="molecule type" value="Genomic_DNA"/>
</dbReference>
<reference evidence="1" key="1">
    <citation type="submission" date="2018-05" db="EMBL/GenBank/DDBJ databases">
        <authorList>
            <person name="Lanie J.A."/>
            <person name="Ng W.-L."/>
            <person name="Kazmierczak K.M."/>
            <person name="Andrzejewski T.M."/>
            <person name="Davidsen T.M."/>
            <person name="Wayne K.J."/>
            <person name="Tettelin H."/>
            <person name="Glass J.I."/>
            <person name="Rusch D."/>
            <person name="Podicherti R."/>
            <person name="Tsui H.-C.T."/>
            <person name="Winkler M.E."/>
        </authorList>
    </citation>
    <scope>NUCLEOTIDE SEQUENCE</scope>
</reference>
<dbReference type="InterPro" id="IPR050793">
    <property type="entry name" value="CMP-NeuNAc_synthase"/>
</dbReference>